<evidence type="ECO:0000259" key="1">
    <source>
        <dbReference type="Pfam" id="PF00534"/>
    </source>
</evidence>
<accession>D8PHE6</accession>
<dbReference type="STRING" id="330214.NIDE2987"/>
<feature type="domain" description="Glycosyl transferase family 1" evidence="1">
    <location>
        <begin position="197"/>
        <end position="307"/>
    </location>
</feature>
<dbReference type="Gene3D" id="3.40.50.2000">
    <property type="entry name" value="Glycogen Phosphorylase B"/>
    <property type="match status" value="1"/>
</dbReference>
<dbReference type="AlphaFoldDB" id="D8PHE6"/>
<dbReference type="GO" id="GO:0016757">
    <property type="term" value="F:glycosyltransferase activity"/>
    <property type="evidence" value="ECO:0007669"/>
    <property type="project" value="UniProtKB-KW"/>
</dbReference>
<dbReference type="Proteomes" id="UP000001660">
    <property type="component" value="Chromosome"/>
</dbReference>
<dbReference type="KEGG" id="nde:NIDE2987"/>
<reference evidence="2 3" key="1">
    <citation type="journal article" date="2010" name="Proc. Natl. Acad. Sci. U.S.A.">
        <title>A Nitrospira metagenome illuminates the physiology and evolution of globally important nitrite-oxidizing bacteria.</title>
        <authorList>
            <person name="Lucker S."/>
            <person name="Wagner M."/>
            <person name="Maixner F."/>
            <person name="Pelletier E."/>
            <person name="Koch H."/>
            <person name="Vacherie B."/>
            <person name="Rattei T."/>
            <person name="Sinninghe Damste J."/>
            <person name="Spieck E."/>
            <person name="Le Paslier D."/>
            <person name="Daims H."/>
        </authorList>
    </citation>
    <scope>NUCLEOTIDE SEQUENCE [LARGE SCALE GENOMIC DNA]</scope>
</reference>
<proteinExistence type="predicted"/>
<dbReference type="InterPro" id="IPR001296">
    <property type="entry name" value="Glyco_trans_1"/>
</dbReference>
<dbReference type="SUPFAM" id="SSF53756">
    <property type="entry name" value="UDP-Glycosyltransferase/glycogen phosphorylase"/>
    <property type="match status" value="1"/>
</dbReference>
<dbReference type="OrthoDB" id="9801609at2"/>
<dbReference type="PANTHER" id="PTHR45947">
    <property type="entry name" value="SULFOQUINOVOSYL TRANSFERASE SQD2"/>
    <property type="match status" value="1"/>
</dbReference>
<dbReference type="EMBL" id="FP929003">
    <property type="protein sequence ID" value="CBK42683.1"/>
    <property type="molecule type" value="Genomic_DNA"/>
</dbReference>
<dbReference type="EC" id="2.4.-.-" evidence="2"/>
<dbReference type="CAZy" id="GT4">
    <property type="family name" value="Glycosyltransferase Family 4"/>
</dbReference>
<keyword evidence="2" id="KW-0808">Transferase</keyword>
<dbReference type="HOGENOM" id="CLU_041001_0_0_0"/>
<protein>
    <submittedName>
        <fullName evidence="2">Putative Glycosyl transferase, group 1</fullName>
        <ecNumber evidence="2">2.4.-.-</ecNumber>
    </submittedName>
</protein>
<name>D8PHE6_9BACT</name>
<sequence>MKSLRVAIVHDWLTGMRGGERCLEAFCELFPDADLYTLLHIKGTVSPMIERHRITTSFVQSFPLAARYYRYYLPVFPAAIEHVRLPSYDLVLSSSHCVAKGIRPPARAKHLCYIHAPMRYVWDQFDNYAHGGRSGVVARLGMELFRKRLQAWDVASAARVDQFVANSRNIAGKVQRYYNRPAAVLHPPVDWQTFQAAEQSEDFYFMVTAFAPYKRVDLAIQACNVMKRRLKIIGKGQEEARLRKLAGPTVEFLGWQPDDVVRDHYARCRALLFPGEEDFGIVPLEAMACGKPVLAFGRGGALETVVPLTGAGSAEGAPAREGTGSVTVGGNVATGVFFFTQSVESVVEAMESFERRRTEFDPHAIRNHVAAFDRRLFKERMKAFAMGALTGTAS</sequence>
<evidence type="ECO:0000313" key="2">
    <source>
        <dbReference type="EMBL" id="CBK42683.1"/>
    </source>
</evidence>
<dbReference type="PANTHER" id="PTHR45947:SF3">
    <property type="entry name" value="SULFOQUINOVOSYL TRANSFERASE SQD2"/>
    <property type="match status" value="1"/>
</dbReference>
<keyword evidence="2" id="KW-0328">Glycosyltransferase</keyword>
<gene>
    <name evidence="2" type="ORF">NIDE2987</name>
</gene>
<keyword evidence="3" id="KW-1185">Reference proteome</keyword>
<evidence type="ECO:0000313" key="3">
    <source>
        <dbReference type="Proteomes" id="UP000001660"/>
    </source>
</evidence>
<dbReference type="InterPro" id="IPR050194">
    <property type="entry name" value="Glycosyltransferase_grp1"/>
</dbReference>
<dbReference type="Pfam" id="PF00534">
    <property type="entry name" value="Glycos_transf_1"/>
    <property type="match status" value="1"/>
</dbReference>
<dbReference type="eggNOG" id="COG0438">
    <property type="taxonomic scope" value="Bacteria"/>
</dbReference>
<organism evidence="2 3">
    <name type="scientific">Nitrospira defluvii</name>
    <dbReference type="NCBI Taxonomy" id="330214"/>
    <lineage>
        <taxon>Bacteria</taxon>
        <taxon>Pseudomonadati</taxon>
        <taxon>Nitrospirota</taxon>
        <taxon>Nitrospiria</taxon>
        <taxon>Nitrospirales</taxon>
        <taxon>Nitrospiraceae</taxon>
        <taxon>Nitrospira</taxon>
    </lineage>
</organism>